<name>A0A396S5B8_9PSED</name>
<accession>A0A396S5B8</accession>
<dbReference type="RefSeq" id="WP_119700879.1">
    <property type="nucleotide sequence ID" value="NZ_QJSA01000004.1"/>
</dbReference>
<dbReference type="InterPro" id="IPR016893">
    <property type="entry name" value="UCP028589"/>
</dbReference>
<dbReference type="Proteomes" id="UP000265745">
    <property type="component" value="Unassembled WGS sequence"/>
</dbReference>
<sequence length="258" mass="27374">MAKETYYYGQGKLYLAVILANGTLGKWRWVGDVSSLSGSMQETAITHEESFSGKKGRVREFFVSPQLSMAATLHSLGPENVTMFTQGTATDTLAGVVASETLQAGLEPGDVVMLENPGVTDLVITDSAATPAGLDEEHYILDPRFGSIELVSLPETPPTQPFIAAYSFAANTQVSFLSANTRPNVALRYEGINLAEGGAPVIMELYKMSPSLLQELSMITDGNQVAGMPIALNALLDTSKPANGPLGQYGRIIQVGAA</sequence>
<reference evidence="1 2" key="1">
    <citation type="submission" date="2018-06" db="EMBL/GenBank/DDBJ databases">
        <title>Pseudomonas jilinensis sp. nov., isolated from the production water of Jilin Oilfield in China.</title>
        <authorList>
            <person name="Wang J."/>
        </authorList>
    </citation>
    <scope>NUCLEOTIDE SEQUENCE [LARGE SCALE GENOMIC DNA]</scope>
    <source>
        <strain evidence="1 2">JS15-10A1</strain>
    </source>
</reference>
<comment type="caution">
    <text evidence="1">The sequence shown here is derived from an EMBL/GenBank/DDBJ whole genome shotgun (WGS) entry which is preliminary data.</text>
</comment>
<evidence type="ECO:0000313" key="1">
    <source>
        <dbReference type="EMBL" id="RHW21883.1"/>
    </source>
</evidence>
<dbReference type="AlphaFoldDB" id="A0A396S5B8"/>
<proteinExistence type="predicted"/>
<evidence type="ECO:0000313" key="2">
    <source>
        <dbReference type="Proteomes" id="UP000265745"/>
    </source>
</evidence>
<dbReference type="PIRSF" id="PIRSF028589">
    <property type="entry name" value="UCP028589"/>
    <property type="match status" value="1"/>
</dbReference>
<protein>
    <submittedName>
        <fullName evidence="1">Uncharacterized protein</fullName>
    </submittedName>
</protein>
<dbReference type="EMBL" id="QJSA01000004">
    <property type="protein sequence ID" value="RHW21883.1"/>
    <property type="molecule type" value="Genomic_DNA"/>
</dbReference>
<gene>
    <name evidence="1" type="ORF">C2846_05315</name>
</gene>
<dbReference type="OrthoDB" id="6702050at2"/>
<organism evidence="1 2">
    <name type="scientific">Pseudomonas jilinensis</name>
    <dbReference type="NCBI Taxonomy" id="2078689"/>
    <lineage>
        <taxon>Bacteria</taxon>
        <taxon>Pseudomonadati</taxon>
        <taxon>Pseudomonadota</taxon>
        <taxon>Gammaproteobacteria</taxon>
        <taxon>Pseudomonadales</taxon>
        <taxon>Pseudomonadaceae</taxon>
        <taxon>Pseudomonas</taxon>
    </lineage>
</organism>
<keyword evidence="2" id="KW-1185">Reference proteome</keyword>